<protein>
    <recommendedName>
        <fullName evidence="2">LRAT domain-containing protein</fullName>
    </recommendedName>
</protein>
<dbReference type="OrthoDB" id="6156857at2759"/>
<keyword evidence="4" id="KW-1185">Reference proteome</keyword>
<accession>A0A210PMM9</accession>
<evidence type="ECO:0000313" key="4">
    <source>
        <dbReference type="Proteomes" id="UP000242188"/>
    </source>
</evidence>
<dbReference type="InterPro" id="IPR007053">
    <property type="entry name" value="LRAT_dom"/>
</dbReference>
<evidence type="ECO:0000259" key="2">
    <source>
        <dbReference type="PROSITE" id="PS51934"/>
    </source>
</evidence>
<feature type="domain" description="LRAT" evidence="2">
    <location>
        <begin position="94"/>
        <end position="200"/>
    </location>
</feature>
<dbReference type="PROSITE" id="PS51934">
    <property type="entry name" value="LRAT"/>
    <property type="match status" value="1"/>
</dbReference>
<keyword evidence="1" id="KW-1133">Transmembrane helix</keyword>
<dbReference type="Pfam" id="PF04970">
    <property type="entry name" value="LRAT"/>
    <property type="match status" value="2"/>
</dbReference>
<gene>
    <name evidence="3" type="ORF">KP79_PYT12097</name>
</gene>
<dbReference type="EMBL" id="NEDP02005581">
    <property type="protein sequence ID" value="OWF37760.1"/>
    <property type="molecule type" value="Genomic_DNA"/>
</dbReference>
<dbReference type="Proteomes" id="UP000242188">
    <property type="component" value="Unassembled WGS sequence"/>
</dbReference>
<dbReference type="Gene3D" id="3.90.1720.10">
    <property type="entry name" value="endopeptidase domain like (from Nostoc punctiforme)"/>
    <property type="match status" value="2"/>
</dbReference>
<reference evidence="3 4" key="1">
    <citation type="journal article" date="2017" name="Nat. Ecol. Evol.">
        <title>Scallop genome provides insights into evolution of bilaterian karyotype and development.</title>
        <authorList>
            <person name="Wang S."/>
            <person name="Zhang J."/>
            <person name="Jiao W."/>
            <person name="Li J."/>
            <person name="Xun X."/>
            <person name="Sun Y."/>
            <person name="Guo X."/>
            <person name="Huan P."/>
            <person name="Dong B."/>
            <person name="Zhang L."/>
            <person name="Hu X."/>
            <person name="Sun X."/>
            <person name="Wang J."/>
            <person name="Zhao C."/>
            <person name="Wang Y."/>
            <person name="Wang D."/>
            <person name="Huang X."/>
            <person name="Wang R."/>
            <person name="Lv J."/>
            <person name="Li Y."/>
            <person name="Zhang Z."/>
            <person name="Liu B."/>
            <person name="Lu W."/>
            <person name="Hui Y."/>
            <person name="Liang J."/>
            <person name="Zhou Z."/>
            <person name="Hou R."/>
            <person name="Li X."/>
            <person name="Liu Y."/>
            <person name="Li H."/>
            <person name="Ning X."/>
            <person name="Lin Y."/>
            <person name="Zhao L."/>
            <person name="Xing Q."/>
            <person name="Dou J."/>
            <person name="Li Y."/>
            <person name="Mao J."/>
            <person name="Guo H."/>
            <person name="Dou H."/>
            <person name="Li T."/>
            <person name="Mu C."/>
            <person name="Jiang W."/>
            <person name="Fu Q."/>
            <person name="Fu X."/>
            <person name="Miao Y."/>
            <person name="Liu J."/>
            <person name="Yu Q."/>
            <person name="Li R."/>
            <person name="Liao H."/>
            <person name="Li X."/>
            <person name="Kong Y."/>
            <person name="Jiang Z."/>
            <person name="Chourrout D."/>
            <person name="Li R."/>
            <person name="Bao Z."/>
        </authorList>
    </citation>
    <scope>NUCLEOTIDE SEQUENCE [LARGE SCALE GENOMIC DNA]</scope>
    <source>
        <strain evidence="3 4">PY_sf001</strain>
    </source>
</reference>
<evidence type="ECO:0000313" key="3">
    <source>
        <dbReference type="EMBL" id="OWF37760.1"/>
    </source>
</evidence>
<evidence type="ECO:0000256" key="1">
    <source>
        <dbReference type="SAM" id="Phobius"/>
    </source>
</evidence>
<keyword evidence="1" id="KW-0812">Transmembrane</keyword>
<organism evidence="3 4">
    <name type="scientific">Mizuhopecten yessoensis</name>
    <name type="common">Japanese scallop</name>
    <name type="synonym">Patinopecten yessoensis</name>
    <dbReference type="NCBI Taxonomy" id="6573"/>
    <lineage>
        <taxon>Eukaryota</taxon>
        <taxon>Metazoa</taxon>
        <taxon>Spiralia</taxon>
        <taxon>Lophotrochozoa</taxon>
        <taxon>Mollusca</taxon>
        <taxon>Bivalvia</taxon>
        <taxon>Autobranchia</taxon>
        <taxon>Pteriomorphia</taxon>
        <taxon>Pectinida</taxon>
        <taxon>Pectinoidea</taxon>
        <taxon>Pectinidae</taxon>
        <taxon>Mizuhopecten</taxon>
    </lineage>
</organism>
<proteinExistence type="predicted"/>
<name>A0A210PMM9_MIZYE</name>
<dbReference type="PANTHER" id="PTHR46137:SF3">
    <property type="entry name" value="OS05G0310600 PROTEIN"/>
    <property type="match status" value="1"/>
</dbReference>
<sequence>MVIECSCGNDQTEDLHDYGQSGVFCKRCKTEWLSDESTNPGPNSVRNDLGVPRLRVYRSRHVCRYGLHENNVLLVQSSRRRIFDLSELDVGDHIAFSRPYVVWHHCIVTRVDANDSTLQVINWQTDNGSIRIKEQLLDVSKEYGDLYKIDYTRDVQVSNPSRLVIARARSRLMETGYHIFHDNCESFATFCKTGISKSHQYIWLVAKAWEWLIHVNVTVIKTGLSILARLASKAVGPVVVVIVECLILSSDIAKAYRERRNGNLSRNEYAKVAIRRMVEGIVTVALTIGGIFVAITICHTGIIIPCLVAGACGMIGMTCGKVGGTFLGNFIGRAITTCFKTDDRVVDKITDLVPGDHVVMSRTALHPRCHGILVEHDCHANIRIIRNTFKYGVVDEWLPFEKPLYLVTHIKEKCFPNETVVRRAKGQLGARRYNIATHNCKTFANWCKRRH</sequence>
<dbReference type="AlphaFoldDB" id="A0A210PMM9"/>
<keyword evidence="1" id="KW-0472">Membrane</keyword>
<dbReference type="PANTHER" id="PTHR46137">
    <property type="entry name" value="OS05G0310600 PROTEIN"/>
    <property type="match status" value="1"/>
</dbReference>
<comment type="caution">
    <text evidence="3">The sequence shown here is derived from an EMBL/GenBank/DDBJ whole genome shotgun (WGS) entry which is preliminary data.</text>
</comment>
<feature type="transmembrane region" description="Helical" evidence="1">
    <location>
        <begin position="277"/>
        <end position="297"/>
    </location>
</feature>